<organism evidence="1">
    <name type="scientific">Triticum urartu</name>
    <name type="common">Red wild einkorn</name>
    <name type="synonym">Crithodium urartu</name>
    <dbReference type="NCBI Taxonomy" id="4572"/>
    <lineage>
        <taxon>Eukaryota</taxon>
        <taxon>Viridiplantae</taxon>
        <taxon>Streptophyta</taxon>
        <taxon>Embryophyta</taxon>
        <taxon>Tracheophyta</taxon>
        <taxon>Spermatophyta</taxon>
        <taxon>Magnoliopsida</taxon>
        <taxon>Liliopsida</taxon>
        <taxon>Poales</taxon>
        <taxon>Poaceae</taxon>
        <taxon>BOP clade</taxon>
        <taxon>Pooideae</taxon>
        <taxon>Triticodae</taxon>
        <taxon>Triticeae</taxon>
        <taxon>Triticinae</taxon>
        <taxon>Triticum</taxon>
    </lineage>
</organism>
<dbReference type="EMBL" id="KD034570">
    <property type="protein sequence ID" value="EMS66173.1"/>
    <property type="molecule type" value="Genomic_DNA"/>
</dbReference>
<name>M7ZSJ1_TRIUA</name>
<gene>
    <name evidence="1" type="ORF">TRIUR3_33496</name>
</gene>
<protein>
    <submittedName>
        <fullName evidence="1">Uncharacterized protein</fullName>
    </submittedName>
</protein>
<proteinExistence type="predicted"/>
<reference evidence="1" key="1">
    <citation type="journal article" date="2013" name="Nature">
        <title>Draft genome of the wheat A-genome progenitor Triticum urartu.</title>
        <authorList>
            <person name="Ling H.Q."/>
            <person name="Zhao S."/>
            <person name="Liu D."/>
            <person name="Wang J."/>
            <person name="Sun H."/>
            <person name="Zhang C."/>
            <person name="Fan H."/>
            <person name="Li D."/>
            <person name="Dong L."/>
            <person name="Tao Y."/>
            <person name="Gao C."/>
            <person name="Wu H."/>
            <person name="Li Y."/>
            <person name="Cui Y."/>
            <person name="Guo X."/>
            <person name="Zheng S."/>
            <person name="Wang B."/>
            <person name="Yu K."/>
            <person name="Liang Q."/>
            <person name="Yang W."/>
            <person name="Lou X."/>
            <person name="Chen J."/>
            <person name="Feng M."/>
            <person name="Jian J."/>
            <person name="Zhang X."/>
            <person name="Luo G."/>
            <person name="Jiang Y."/>
            <person name="Liu J."/>
            <person name="Wang Z."/>
            <person name="Sha Y."/>
            <person name="Zhang B."/>
            <person name="Wu H."/>
            <person name="Tang D."/>
            <person name="Shen Q."/>
            <person name="Xue P."/>
            <person name="Zou S."/>
            <person name="Wang X."/>
            <person name="Liu X."/>
            <person name="Wang F."/>
            <person name="Yang Y."/>
            <person name="An X."/>
            <person name="Dong Z."/>
            <person name="Zhang K."/>
            <person name="Zhang X."/>
            <person name="Luo M.C."/>
            <person name="Dvorak J."/>
            <person name="Tong Y."/>
            <person name="Wang J."/>
            <person name="Yang H."/>
            <person name="Li Z."/>
            <person name="Wang D."/>
            <person name="Zhang A."/>
            <person name="Wang J."/>
        </authorList>
    </citation>
    <scope>NUCLEOTIDE SEQUENCE</scope>
</reference>
<sequence>MSADARRLALQGVWERIRPTPDTLDNPSSLLPFSTLDPLDPELGRHHVVIDAAATALLAPQEDAQKNRHGPLRPSREQNRAGAARTPAIAAIFTTYIYVVRRCLPPLRSSPGLPDLIFVFTVSSSSIPH</sequence>
<evidence type="ECO:0000313" key="1">
    <source>
        <dbReference type="EMBL" id="EMS66173.1"/>
    </source>
</evidence>
<accession>M7ZSJ1</accession>
<dbReference type="AlphaFoldDB" id="M7ZSJ1"/>